<protein>
    <recommendedName>
        <fullName evidence="3">Lipoprotein</fullName>
    </recommendedName>
</protein>
<dbReference type="PROSITE" id="PS51257">
    <property type="entry name" value="PROKAR_LIPOPROTEIN"/>
    <property type="match status" value="1"/>
</dbReference>
<gene>
    <name evidence="1" type="ORF">PBV87_09615</name>
</gene>
<evidence type="ECO:0000313" key="1">
    <source>
        <dbReference type="EMBL" id="MDA3731734.1"/>
    </source>
</evidence>
<evidence type="ECO:0008006" key="3">
    <source>
        <dbReference type="Google" id="ProtNLM"/>
    </source>
</evidence>
<organism evidence="1 2">
    <name type="scientific">Holtiella tumoricola</name>
    <dbReference type="NCBI Taxonomy" id="3018743"/>
    <lineage>
        <taxon>Bacteria</taxon>
        <taxon>Bacillati</taxon>
        <taxon>Bacillota</taxon>
        <taxon>Clostridia</taxon>
        <taxon>Lachnospirales</taxon>
        <taxon>Cellulosilyticaceae</taxon>
        <taxon>Holtiella</taxon>
    </lineage>
</organism>
<evidence type="ECO:0000313" key="2">
    <source>
        <dbReference type="Proteomes" id="UP001169242"/>
    </source>
</evidence>
<name>A0AA42J0R6_9FIRM</name>
<dbReference type="AlphaFoldDB" id="A0AA42J0R6"/>
<proteinExistence type="predicted"/>
<dbReference type="EMBL" id="JAQIFT010000040">
    <property type="protein sequence ID" value="MDA3731734.1"/>
    <property type="molecule type" value="Genomic_DNA"/>
</dbReference>
<sequence>MRYQGCKTFVGIVMLAIGLSGCKSQVIQEVDRQPKGEQNVMEVAEPIEEIAITDKVEASHQVRIADYLEEKCKQVFANYYELLTFDIINYVEHEDNGQTEANFWYQILYKNYDKDPDTVGYIKEAKARGDKYYQQLYDEYLATKEMNFEFKAVIDQAGNIILYTDIDPTEQEEWEQVEIRNFILSD</sequence>
<reference evidence="1" key="1">
    <citation type="journal article" date="2023" name="Int. J. Syst. Evol. Microbiol.">
        <title>&lt;i&gt;Holtiella tumoricola&lt;/i&gt; gen. nov. sp. nov., isolated from a human clinical sample.</title>
        <authorList>
            <person name="Allen-Vercoe E."/>
            <person name="Daigneault M.C."/>
            <person name="Vancuren S.J."/>
            <person name="Cochrane K."/>
            <person name="O'Neal L.L."/>
            <person name="Sankaranarayanan K."/>
            <person name="Lawson P.A."/>
        </authorList>
    </citation>
    <scope>NUCLEOTIDE SEQUENCE</scope>
    <source>
        <strain evidence="1">CC70A</strain>
    </source>
</reference>
<comment type="caution">
    <text evidence="1">The sequence shown here is derived from an EMBL/GenBank/DDBJ whole genome shotgun (WGS) entry which is preliminary data.</text>
</comment>
<keyword evidence="2" id="KW-1185">Reference proteome</keyword>
<dbReference type="Proteomes" id="UP001169242">
    <property type="component" value="Unassembled WGS sequence"/>
</dbReference>
<accession>A0AA42J0R6</accession>
<dbReference type="RefSeq" id="WP_053983527.1">
    <property type="nucleotide sequence ID" value="NZ_JAQIFT010000040.1"/>
</dbReference>